<comment type="caution">
    <text evidence="1">The sequence shown here is derived from an EMBL/GenBank/DDBJ whole genome shotgun (WGS) entry which is preliminary data.</text>
</comment>
<dbReference type="Proteomes" id="UP000054776">
    <property type="component" value="Unassembled WGS sequence"/>
</dbReference>
<organism evidence="1 2">
    <name type="scientific">Trichinella spiralis</name>
    <name type="common">Trichina worm</name>
    <dbReference type="NCBI Taxonomy" id="6334"/>
    <lineage>
        <taxon>Eukaryota</taxon>
        <taxon>Metazoa</taxon>
        <taxon>Ecdysozoa</taxon>
        <taxon>Nematoda</taxon>
        <taxon>Enoplea</taxon>
        <taxon>Dorylaimia</taxon>
        <taxon>Trichinellida</taxon>
        <taxon>Trichinellidae</taxon>
        <taxon>Trichinella</taxon>
    </lineage>
</organism>
<protein>
    <submittedName>
        <fullName evidence="1">Uncharacterized protein</fullName>
    </submittedName>
</protein>
<sequence length="201" mass="22730">MKIGICPERYSHMRQLLRIRLQLLNCCVCKELRRMNEMNIIAVTEARFSNTRCIIDSVYADGERGTYGRRPLLFIGIVKQVLNILNVADVSLGEDHQLTIFRLIWHFWNHMDEPHRARGFSIFQSLLHAPAKRDYAGKFWTKCEATHHHACIKVAVAVERAQSPFGVVFSAVVALRCSSNTASSGIVLVNPFVSSFGGEAQ</sequence>
<dbReference type="OrthoDB" id="5930779at2759"/>
<dbReference type="EMBL" id="JYDH01000077">
    <property type="protein sequence ID" value="KRY33727.1"/>
    <property type="molecule type" value="Genomic_DNA"/>
</dbReference>
<proteinExistence type="predicted"/>
<accession>A0A0V1B9U8</accession>
<dbReference type="InParanoid" id="A0A0V1B9U8"/>
<evidence type="ECO:0000313" key="2">
    <source>
        <dbReference type="Proteomes" id="UP000054776"/>
    </source>
</evidence>
<gene>
    <name evidence="1" type="ORF">T01_7724</name>
</gene>
<keyword evidence="2" id="KW-1185">Reference proteome</keyword>
<evidence type="ECO:0000313" key="1">
    <source>
        <dbReference type="EMBL" id="KRY33727.1"/>
    </source>
</evidence>
<reference evidence="1 2" key="1">
    <citation type="submission" date="2015-01" db="EMBL/GenBank/DDBJ databases">
        <title>Evolution of Trichinella species and genotypes.</title>
        <authorList>
            <person name="Korhonen P.K."/>
            <person name="Edoardo P."/>
            <person name="Giuseppe L.R."/>
            <person name="Gasser R.B."/>
        </authorList>
    </citation>
    <scope>NUCLEOTIDE SEQUENCE [LARGE SCALE GENOMIC DNA]</scope>
    <source>
        <strain evidence="1">ISS3</strain>
    </source>
</reference>
<name>A0A0V1B9U8_TRISP</name>
<dbReference type="AlphaFoldDB" id="A0A0V1B9U8"/>